<reference evidence="1 2" key="1">
    <citation type="submission" date="2021-06" db="EMBL/GenBank/DDBJ databases">
        <authorList>
            <person name="Kallberg Y."/>
            <person name="Tangrot J."/>
            <person name="Rosling A."/>
        </authorList>
    </citation>
    <scope>NUCLEOTIDE SEQUENCE [LARGE SCALE GENOMIC DNA]</scope>
    <source>
        <strain evidence="1 2">120-4 pot B 10/14</strain>
    </source>
</reference>
<protein>
    <submittedName>
        <fullName evidence="1">2765_t:CDS:1</fullName>
    </submittedName>
</protein>
<feature type="non-terminal residue" evidence="1">
    <location>
        <position position="1"/>
    </location>
</feature>
<dbReference type="Proteomes" id="UP000789901">
    <property type="component" value="Unassembled WGS sequence"/>
</dbReference>
<organism evidence="1 2">
    <name type="scientific">Gigaspora margarita</name>
    <dbReference type="NCBI Taxonomy" id="4874"/>
    <lineage>
        <taxon>Eukaryota</taxon>
        <taxon>Fungi</taxon>
        <taxon>Fungi incertae sedis</taxon>
        <taxon>Mucoromycota</taxon>
        <taxon>Glomeromycotina</taxon>
        <taxon>Glomeromycetes</taxon>
        <taxon>Diversisporales</taxon>
        <taxon>Gigasporaceae</taxon>
        <taxon>Gigaspora</taxon>
    </lineage>
</organism>
<gene>
    <name evidence="1" type="ORF">GMARGA_LOCUS13020</name>
</gene>
<evidence type="ECO:0000313" key="2">
    <source>
        <dbReference type="Proteomes" id="UP000789901"/>
    </source>
</evidence>
<proteinExistence type="predicted"/>
<sequence>IEANLKDKKATSDWIMIRSYVNQSLKSVKYLLPQKPIYKITQLINRTKQQMAMNPQLTNLNIVVAQLNAELQDELKLLTKK</sequence>
<comment type="caution">
    <text evidence="1">The sequence shown here is derived from an EMBL/GenBank/DDBJ whole genome shotgun (WGS) entry which is preliminary data.</text>
</comment>
<name>A0ABN7V0T4_GIGMA</name>
<accession>A0ABN7V0T4</accession>
<dbReference type="EMBL" id="CAJVQB010008153">
    <property type="protein sequence ID" value="CAG8714749.1"/>
    <property type="molecule type" value="Genomic_DNA"/>
</dbReference>
<evidence type="ECO:0000313" key="1">
    <source>
        <dbReference type="EMBL" id="CAG8714749.1"/>
    </source>
</evidence>
<keyword evidence="2" id="KW-1185">Reference proteome</keyword>